<gene>
    <name evidence="3" type="ORF">DDR33_11665</name>
</gene>
<dbReference type="InterPro" id="IPR013766">
    <property type="entry name" value="Thioredoxin_domain"/>
</dbReference>
<proteinExistence type="predicted"/>
<name>A0A2U2PH23_9SPHI</name>
<dbReference type="EMBL" id="QEAS01000008">
    <property type="protein sequence ID" value="PWG80670.1"/>
    <property type="molecule type" value="Genomic_DNA"/>
</dbReference>
<feature type="chain" id="PRO_5015526146" description="Thioredoxin domain-containing protein" evidence="1">
    <location>
        <begin position="28"/>
        <end position="509"/>
    </location>
</feature>
<evidence type="ECO:0000259" key="2">
    <source>
        <dbReference type="PROSITE" id="PS51352"/>
    </source>
</evidence>
<evidence type="ECO:0000313" key="3">
    <source>
        <dbReference type="EMBL" id="PWG80670.1"/>
    </source>
</evidence>
<dbReference type="GO" id="GO:0016491">
    <property type="term" value="F:oxidoreductase activity"/>
    <property type="evidence" value="ECO:0007669"/>
    <property type="project" value="InterPro"/>
</dbReference>
<dbReference type="InterPro" id="IPR000866">
    <property type="entry name" value="AhpC/TSA"/>
</dbReference>
<dbReference type="AlphaFoldDB" id="A0A2U2PH23"/>
<dbReference type="Gene3D" id="3.40.30.10">
    <property type="entry name" value="Glutaredoxin"/>
    <property type="match status" value="1"/>
</dbReference>
<protein>
    <recommendedName>
        <fullName evidence="2">Thioredoxin domain-containing protein</fullName>
    </recommendedName>
</protein>
<dbReference type="InterPro" id="IPR036249">
    <property type="entry name" value="Thioredoxin-like_sf"/>
</dbReference>
<dbReference type="PANTHER" id="PTHR42852">
    <property type="entry name" value="THIOL:DISULFIDE INTERCHANGE PROTEIN DSBE"/>
    <property type="match status" value="1"/>
</dbReference>
<dbReference type="SUPFAM" id="SSF52833">
    <property type="entry name" value="Thioredoxin-like"/>
    <property type="match status" value="1"/>
</dbReference>
<dbReference type="Pfam" id="PF00578">
    <property type="entry name" value="AhpC-TSA"/>
    <property type="match status" value="1"/>
</dbReference>
<dbReference type="OrthoDB" id="9815205at2"/>
<feature type="signal peptide" evidence="1">
    <location>
        <begin position="1"/>
        <end position="27"/>
    </location>
</feature>
<keyword evidence="4" id="KW-1185">Reference proteome</keyword>
<reference evidence="3 4" key="1">
    <citation type="submission" date="2018-04" db="EMBL/GenBank/DDBJ databases">
        <title>Pedobacter chongqingensis sp. nov., isolated from a rottenly hemp rope.</title>
        <authorList>
            <person name="Cai Y."/>
        </authorList>
    </citation>
    <scope>NUCLEOTIDE SEQUENCE [LARGE SCALE GENOMIC DNA]</scope>
    <source>
        <strain evidence="3 4">FJ4-8</strain>
    </source>
</reference>
<sequence length="509" mass="57490">MISIKRINRILLTVLPAFAFFVTHASAATPFISLKGRVADPEIQQMPGGKTRLYAIVSECPFNGMILSGSANFKSKMIELKVGFNEPFTMMIPLLARRMYMILRYEDNLLGRKWVNDNNNVYILENGDDLRCVLSKNDIRFTGKGSARLNCQTDLHQAKFILKDRTTLFNAGQFSAIYSKQKKGIDSAIKVQKAVINRYRSRIGREMADILTANIYGLAYNSFLAGVRMTGSVEEYSAFLASELYNDIRNFKGPVLPQSILAAAPLYTDFLFERELTLTRLFDGMQLEANAEPRHIAAVYNRIKSGYSGVIRDKLLASFFLYWKTRPSITSFLEEGLSLAGQDRYRLVLINISEQLRVGADFFPFELEDTQGKLVRLSDLSEKLLIVDFWYTGCPGCANLKRAMAGVWQTYKDHPGVRFVSISIDKDREQWKRSVQTHEYTEPEAVNLYTGGAGKNHPVIKSLQIGAYPKMFIVKDGKVFSANPPWPSGPDTSTGTTREFIQLMQKGLQ</sequence>
<dbReference type="RefSeq" id="WP_109415957.1">
    <property type="nucleotide sequence ID" value="NZ_QEAS01000008.1"/>
</dbReference>
<dbReference type="Proteomes" id="UP000245647">
    <property type="component" value="Unassembled WGS sequence"/>
</dbReference>
<dbReference type="GO" id="GO:0016209">
    <property type="term" value="F:antioxidant activity"/>
    <property type="evidence" value="ECO:0007669"/>
    <property type="project" value="InterPro"/>
</dbReference>
<feature type="domain" description="Thioredoxin" evidence="2">
    <location>
        <begin position="356"/>
        <end position="506"/>
    </location>
</feature>
<keyword evidence="1" id="KW-0732">Signal</keyword>
<evidence type="ECO:0000256" key="1">
    <source>
        <dbReference type="SAM" id="SignalP"/>
    </source>
</evidence>
<accession>A0A2U2PH23</accession>
<dbReference type="PANTHER" id="PTHR42852:SF13">
    <property type="entry name" value="PROTEIN DIPZ"/>
    <property type="match status" value="1"/>
</dbReference>
<dbReference type="InterPro" id="IPR050553">
    <property type="entry name" value="Thioredoxin_ResA/DsbE_sf"/>
</dbReference>
<dbReference type="CDD" id="cd02966">
    <property type="entry name" value="TlpA_like_family"/>
    <property type="match status" value="1"/>
</dbReference>
<evidence type="ECO:0000313" key="4">
    <source>
        <dbReference type="Proteomes" id="UP000245647"/>
    </source>
</evidence>
<organism evidence="3 4">
    <name type="scientific">Pararcticibacter amylolyticus</name>
    <dbReference type="NCBI Taxonomy" id="2173175"/>
    <lineage>
        <taxon>Bacteria</taxon>
        <taxon>Pseudomonadati</taxon>
        <taxon>Bacteroidota</taxon>
        <taxon>Sphingobacteriia</taxon>
        <taxon>Sphingobacteriales</taxon>
        <taxon>Sphingobacteriaceae</taxon>
        <taxon>Pararcticibacter</taxon>
    </lineage>
</organism>
<dbReference type="PROSITE" id="PS51352">
    <property type="entry name" value="THIOREDOXIN_2"/>
    <property type="match status" value="1"/>
</dbReference>
<comment type="caution">
    <text evidence="3">The sequence shown here is derived from an EMBL/GenBank/DDBJ whole genome shotgun (WGS) entry which is preliminary data.</text>
</comment>